<comment type="caution">
    <text evidence="1">The sequence shown here is derived from an EMBL/GenBank/DDBJ whole genome shotgun (WGS) entry which is preliminary data.</text>
</comment>
<sequence length="767" mass="79075">MLYSSQHTSQCGTAAFPCIINVWPLALSSQASCLGLEAGCSSAYSGCCPPGGFSSTSSSQAACSSAGLRYERAGRRSTDFCAHVDPADLTANLPDKGYGAGDPNRGGSAATSMAQCQGNGIPKSVRRQKGGLSAALKATSGAMESYNDLWGHAAEKNIGAAPSADAQLVTGLVAQGMRPAAAQAHELAVAAAMERLNSDPPLRTPASIRCKAAKITAHNTPELDDPGCADGAPSSLSEPWDSLPFFSPSLVDRLWAGRASHGSSSPRAPHLHLLHPHPAIQQQPPQQKYNLKPLRPGEIPQRCPCGNLQSPLLRNGLAPLSRDVELPSAKASPTAASADANSILTTQGPSVAAVEPFPAAAAQRSPTGANALLKAAFVGAAASALRAPAAVDFGDGAPVDQPELAAVHMPCMALVAAAAAATAAPRALGTAAATAAASSESSLALRAVSSSHSGSGGAASGGVKMPLSATPCLPPKPLSASTNKPVAVASVPPAAQHDSAVVAPPLPTRTSSFTDPGDISNAYLPALPPPLQQPEAEGRQQQHGDTISAALVAMAMSAYELPRGHVHNGPRMPLDTGTSPPAIRSCFVRNRQQPAPSPFRLDKLSAGLIGGGGYSSIAEGDLLAAAAPPAAIQTGGGNPWNARPHEPDSPVSQASTEWEPRVMASLTASALSLCRASEGHNLSHVNLCDTEEAAMISMSSDCRTQWWGRDLTGGRFNEDENTRLRICGRDRGLGRLRHGGIIGEGGRERELIEQRRIAWWRWLLPFR</sequence>
<evidence type="ECO:0008006" key="3">
    <source>
        <dbReference type="Google" id="ProtNLM"/>
    </source>
</evidence>
<reference evidence="1 2" key="1">
    <citation type="journal article" date="2023" name="IScience">
        <title>Expanded male sex-determining region conserved during the evolution of homothallism in the green alga Volvox.</title>
        <authorList>
            <person name="Yamamoto K."/>
            <person name="Matsuzaki R."/>
            <person name="Mahakham W."/>
            <person name="Heman W."/>
            <person name="Sekimoto H."/>
            <person name="Kawachi M."/>
            <person name="Minakuchi Y."/>
            <person name="Toyoda A."/>
            <person name="Nozaki H."/>
        </authorList>
    </citation>
    <scope>NUCLEOTIDE SEQUENCE [LARGE SCALE GENOMIC DNA]</scope>
    <source>
        <strain evidence="1 2">NIES-4468</strain>
    </source>
</reference>
<accession>A0ABQ5RYA3</accession>
<gene>
    <name evidence="1" type="ORF">VaNZ11_005134</name>
</gene>
<proteinExistence type="predicted"/>
<name>A0ABQ5RYA3_9CHLO</name>
<dbReference type="Proteomes" id="UP001165090">
    <property type="component" value="Unassembled WGS sequence"/>
</dbReference>
<evidence type="ECO:0000313" key="2">
    <source>
        <dbReference type="Proteomes" id="UP001165090"/>
    </source>
</evidence>
<keyword evidence="2" id="KW-1185">Reference proteome</keyword>
<organism evidence="1 2">
    <name type="scientific">Volvox africanus</name>
    <dbReference type="NCBI Taxonomy" id="51714"/>
    <lineage>
        <taxon>Eukaryota</taxon>
        <taxon>Viridiplantae</taxon>
        <taxon>Chlorophyta</taxon>
        <taxon>core chlorophytes</taxon>
        <taxon>Chlorophyceae</taxon>
        <taxon>CS clade</taxon>
        <taxon>Chlamydomonadales</taxon>
        <taxon>Volvocaceae</taxon>
        <taxon>Volvox</taxon>
    </lineage>
</organism>
<evidence type="ECO:0000313" key="1">
    <source>
        <dbReference type="EMBL" id="GLI62596.1"/>
    </source>
</evidence>
<dbReference type="EMBL" id="BSDZ01000013">
    <property type="protein sequence ID" value="GLI62596.1"/>
    <property type="molecule type" value="Genomic_DNA"/>
</dbReference>
<protein>
    <recommendedName>
        <fullName evidence="3">Pherophorin domain-containing protein</fullName>
    </recommendedName>
</protein>